<organism evidence="10 11">
    <name type="scientific">Paraburkholderia tropica</name>
    <dbReference type="NCBI Taxonomy" id="92647"/>
    <lineage>
        <taxon>Bacteria</taxon>
        <taxon>Pseudomonadati</taxon>
        <taxon>Pseudomonadota</taxon>
        <taxon>Betaproteobacteria</taxon>
        <taxon>Burkholderiales</taxon>
        <taxon>Burkholderiaceae</taxon>
        <taxon>Paraburkholderia</taxon>
    </lineage>
</organism>
<gene>
    <name evidence="10" type="ORF">SAMN05216550_115214</name>
</gene>
<dbReference type="PANTHER" id="PTHR48111:SF59">
    <property type="entry name" value="TRANSCRIPTIONAL REGULATORY PROTEIN BAER"/>
    <property type="match status" value="1"/>
</dbReference>
<feature type="modified residue" description="4-aspartylphosphate" evidence="6">
    <location>
        <position position="57"/>
    </location>
</feature>
<feature type="DNA-binding region" description="OmpR/PhoB-type" evidence="7">
    <location>
        <begin position="124"/>
        <end position="226"/>
    </location>
</feature>
<feature type="domain" description="Response regulatory" evidence="8">
    <location>
        <begin position="8"/>
        <end position="121"/>
    </location>
</feature>
<sequence length="226" mass="25741">MSNETPIDILIVEDEPKLASVMADFLQAAGYTTRCVDDGREVANEVARRMPGLIVLDLMLPGRDGRDICRDLRTYSDVPIIMVTAQVEEVDRLIGLELGADDYICKPFSLLELVARVKAILRRSRFERFPESVPLQLDEERFVATYRGVEIELTPIEFRLLRTLAARPGRVFSRDVLMDRLYPDGRIVEDRTIDSHVKKIRRKFETVAPDDDVIQSVYGAGFRLAL</sequence>
<dbReference type="Gene3D" id="1.10.10.10">
    <property type="entry name" value="Winged helix-like DNA-binding domain superfamily/Winged helix DNA-binding domain"/>
    <property type="match status" value="1"/>
</dbReference>
<dbReference type="InterPro" id="IPR039420">
    <property type="entry name" value="WalR-like"/>
</dbReference>
<dbReference type="RefSeq" id="WP_074986014.1">
    <property type="nucleotide sequence ID" value="NZ_CADFGN010000013.1"/>
</dbReference>
<dbReference type="Gene3D" id="3.40.50.2300">
    <property type="match status" value="1"/>
</dbReference>
<accession>A0AAQ1GKN6</accession>
<dbReference type="InterPro" id="IPR036388">
    <property type="entry name" value="WH-like_DNA-bd_sf"/>
</dbReference>
<dbReference type="PANTHER" id="PTHR48111">
    <property type="entry name" value="REGULATOR OF RPOS"/>
    <property type="match status" value="1"/>
</dbReference>
<dbReference type="Proteomes" id="UP000183529">
    <property type="component" value="Unassembled WGS sequence"/>
</dbReference>
<dbReference type="InterPro" id="IPR001789">
    <property type="entry name" value="Sig_transdc_resp-reg_receiver"/>
</dbReference>
<dbReference type="PROSITE" id="PS51755">
    <property type="entry name" value="OMPR_PHOB"/>
    <property type="match status" value="1"/>
</dbReference>
<dbReference type="InterPro" id="IPR011006">
    <property type="entry name" value="CheY-like_superfamily"/>
</dbReference>
<evidence type="ECO:0000256" key="5">
    <source>
        <dbReference type="ARBA" id="ARBA00023163"/>
    </source>
</evidence>
<dbReference type="FunFam" id="3.40.50.2300:FF:000001">
    <property type="entry name" value="DNA-binding response regulator PhoB"/>
    <property type="match status" value="1"/>
</dbReference>
<dbReference type="SUPFAM" id="SSF52172">
    <property type="entry name" value="CheY-like"/>
    <property type="match status" value="1"/>
</dbReference>
<evidence type="ECO:0000256" key="4">
    <source>
        <dbReference type="ARBA" id="ARBA00023125"/>
    </source>
</evidence>
<evidence type="ECO:0000256" key="7">
    <source>
        <dbReference type="PROSITE-ProRule" id="PRU01091"/>
    </source>
</evidence>
<dbReference type="EMBL" id="FNZM01000015">
    <property type="protein sequence ID" value="SEK07098.1"/>
    <property type="molecule type" value="Genomic_DNA"/>
</dbReference>
<dbReference type="SMART" id="SM00862">
    <property type="entry name" value="Trans_reg_C"/>
    <property type="match status" value="1"/>
</dbReference>
<evidence type="ECO:0000256" key="1">
    <source>
        <dbReference type="ARBA" id="ARBA00022553"/>
    </source>
</evidence>
<dbReference type="InterPro" id="IPR016032">
    <property type="entry name" value="Sig_transdc_resp-reg_C-effctor"/>
</dbReference>
<keyword evidence="3" id="KW-0805">Transcription regulation</keyword>
<dbReference type="GO" id="GO:0032993">
    <property type="term" value="C:protein-DNA complex"/>
    <property type="evidence" value="ECO:0007669"/>
    <property type="project" value="TreeGrafter"/>
</dbReference>
<dbReference type="SMART" id="SM00448">
    <property type="entry name" value="REC"/>
    <property type="match status" value="1"/>
</dbReference>
<dbReference type="Pfam" id="PF00486">
    <property type="entry name" value="Trans_reg_C"/>
    <property type="match status" value="1"/>
</dbReference>
<evidence type="ECO:0000259" key="8">
    <source>
        <dbReference type="PROSITE" id="PS50110"/>
    </source>
</evidence>
<evidence type="ECO:0000259" key="9">
    <source>
        <dbReference type="PROSITE" id="PS51755"/>
    </source>
</evidence>
<proteinExistence type="predicted"/>
<dbReference type="GO" id="GO:0005829">
    <property type="term" value="C:cytosol"/>
    <property type="evidence" value="ECO:0007669"/>
    <property type="project" value="TreeGrafter"/>
</dbReference>
<feature type="domain" description="OmpR/PhoB-type" evidence="9">
    <location>
        <begin position="124"/>
        <end position="226"/>
    </location>
</feature>
<reference evidence="10 11" key="1">
    <citation type="submission" date="2016-10" db="EMBL/GenBank/DDBJ databases">
        <authorList>
            <person name="Varghese N."/>
            <person name="Submissions S."/>
        </authorList>
    </citation>
    <scope>NUCLEOTIDE SEQUENCE [LARGE SCALE GENOMIC DNA]</scope>
    <source>
        <strain evidence="10 11">LMG 22274</strain>
    </source>
</reference>
<evidence type="ECO:0000313" key="11">
    <source>
        <dbReference type="Proteomes" id="UP000183529"/>
    </source>
</evidence>
<dbReference type="Gene3D" id="6.10.250.690">
    <property type="match status" value="1"/>
</dbReference>
<dbReference type="GO" id="GO:0000976">
    <property type="term" value="F:transcription cis-regulatory region binding"/>
    <property type="evidence" value="ECO:0007669"/>
    <property type="project" value="TreeGrafter"/>
</dbReference>
<comment type="caution">
    <text evidence="10">The sequence shown here is derived from an EMBL/GenBank/DDBJ whole genome shotgun (WGS) entry which is preliminary data.</text>
</comment>
<dbReference type="Pfam" id="PF00072">
    <property type="entry name" value="Response_reg"/>
    <property type="match status" value="1"/>
</dbReference>
<evidence type="ECO:0000256" key="2">
    <source>
        <dbReference type="ARBA" id="ARBA00023012"/>
    </source>
</evidence>
<dbReference type="GO" id="GO:0000156">
    <property type="term" value="F:phosphorelay response regulator activity"/>
    <property type="evidence" value="ECO:0007669"/>
    <property type="project" value="TreeGrafter"/>
</dbReference>
<keyword evidence="1 6" id="KW-0597">Phosphoprotein</keyword>
<evidence type="ECO:0000313" key="10">
    <source>
        <dbReference type="EMBL" id="SEK07098.1"/>
    </source>
</evidence>
<dbReference type="InterPro" id="IPR001867">
    <property type="entry name" value="OmpR/PhoB-type_DNA-bd"/>
</dbReference>
<dbReference type="AlphaFoldDB" id="A0AAQ1GKN6"/>
<keyword evidence="2" id="KW-0902">Two-component regulatory system</keyword>
<keyword evidence="4 7" id="KW-0238">DNA-binding</keyword>
<keyword evidence="5" id="KW-0804">Transcription</keyword>
<dbReference type="CDD" id="cd00383">
    <property type="entry name" value="trans_reg_C"/>
    <property type="match status" value="1"/>
</dbReference>
<protein>
    <submittedName>
        <fullName evidence="10">Two-component system, OmpR family, response regulator BaeR</fullName>
    </submittedName>
</protein>
<evidence type="ECO:0000256" key="6">
    <source>
        <dbReference type="PROSITE-ProRule" id="PRU00169"/>
    </source>
</evidence>
<name>A0AAQ1GKN6_9BURK</name>
<dbReference type="SUPFAM" id="SSF46894">
    <property type="entry name" value="C-terminal effector domain of the bipartite response regulators"/>
    <property type="match status" value="1"/>
</dbReference>
<dbReference type="GO" id="GO:0006355">
    <property type="term" value="P:regulation of DNA-templated transcription"/>
    <property type="evidence" value="ECO:0007669"/>
    <property type="project" value="InterPro"/>
</dbReference>
<dbReference type="PROSITE" id="PS50110">
    <property type="entry name" value="RESPONSE_REGULATORY"/>
    <property type="match status" value="1"/>
</dbReference>
<evidence type="ECO:0000256" key="3">
    <source>
        <dbReference type="ARBA" id="ARBA00023015"/>
    </source>
</evidence>